<geneLocation type="plasmid" evidence="4 5">
    <name>pSSP59</name>
</geneLocation>
<dbReference type="CDD" id="cd04647">
    <property type="entry name" value="LbH_MAT_like"/>
    <property type="match status" value="1"/>
</dbReference>
<organism evidence="4 5">
    <name type="scientific">Sporomusa sphaeroides DSM 2875</name>
    <dbReference type="NCBI Taxonomy" id="1337886"/>
    <lineage>
        <taxon>Bacteria</taxon>
        <taxon>Bacillati</taxon>
        <taxon>Bacillota</taxon>
        <taxon>Negativicutes</taxon>
        <taxon>Selenomonadales</taxon>
        <taxon>Sporomusaceae</taxon>
        <taxon>Sporomusa</taxon>
    </lineage>
</organism>
<dbReference type="KEGG" id="ssph:SPSPH_046860"/>
<keyword evidence="4" id="KW-0614">Plasmid</keyword>
<protein>
    <submittedName>
        <fullName evidence="3 4">Acetyltransferase</fullName>
        <ecNumber evidence="4">2.3.1.89</ecNumber>
        <ecNumber evidence="3">2.3.1.-</ecNumber>
    </submittedName>
</protein>
<dbReference type="GO" id="GO:0047200">
    <property type="term" value="F:tetrahydrodipicolinate N-acetyltransferase activity"/>
    <property type="evidence" value="ECO:0007669"/>
    <property type="project" value="UniProtKB-EC"/>
</dbReference>
<keyword evidence="4" id="KW-0012">Acyltransferase</keyword>
<dbReference type="Proteomes" id="UP000245702">
    <property type="component" value="Unassembled WGS sequence"/>
</dbReference>
<reference evidence="4" key="2">
    <citation type="submission" date="2024-03" db="EMBL/GenBank/DDBJ databases">
        <title>Complete genome sequence of Sporomusa sphaeroides DSM 2875T isolated from mud of the Leine river and Sporomusa ovata DSM 2662T isolated from sugar beet leaf silage.</title>
        <authorList>
            <person name="Boeer T."/>
            <person name="Lueschen A."/>
            <person name="Daniel R."/>
            <person name="Poehlein A."/>
        </authorList>
    </citation>
    <scope>NUCLEOTIDE SEQUENCE</scope>
    <source>
        <strain evidence="4">DSM 2875</strain>
        <plasmid evidence="4">pSSP59</plasmid>
    </source>
</reference>
<keyword evidence="6" id="KW-1185">Reference proteome</keyword>
<dbReference type="PANTHER" id="PTHR23416">
    <property type="entry name" value="SIALIC ACID SYNTHASE-RELATED"/>
    <property type="match status" value="1"/>
</dbReference>
<proteinExistence type="inferred from homology"/>
<name>A0A1U7MA90_9FIRM</name>
<dbReference type="RefSeq" id="WP_083945762.1">
    <property type="nucleotide sequence ID" value="NZ_CP146992.1"/>
</dbReference>
<dbReference type="OrthoDB" id="9812571at2"/>
<dbReference type="EMBL" id="CP146992">
    <property type="protein sequence ID" value="WXA41874.1"/>
    <property type="molecule type" value="Genomic_DNA"/>
</dbReference>
<keyword evidence="2 4" id="KW-0808">Transferase</keyword>
<gene>
    <name evidence="4" type="primary">dapH_2</name>
    <name evidence="4" type="ORF">SPSPH_046860</name>
    <name evidence="3" type="ORF">SSPH_04266</name>
</gene>
<evidence type="ECO:0000256" key="1">
    <source>
        <dbReference type="ARBA" id="ARBA00007274"/>
    </source>
</evidence>
<dbReference type="SUPFAM" id="SSF51161">
    <property type="entry name" value="Trimeric LpxA-like enzymes"/>
    <property type="match status" value="1"/>
</dbReference>
<evidence type="ECO:0000313" key="6">
    <source>
        <dbReference type="Proteomes" id="UP000245702"/>
    </source>
</evidence>
<reference evidence="3 6" key="1">
    <citation type="submission" date="2016-01" db="EMBL/GenBank/DDBJ databases">
        <authorList>
            <person name="Brown R."/>
        </authorList>
    </citation>
    <scope>NUCLEOTIDE SEQUENCE [LARGE SCALE GENOMIC DNA]</scope>
    <source>
        <strain evidence="3">Sporomusa sphaeroides DSM 2875</strain>
    </source>
</reference>
<dbReference type="Proteomes" id="UP000186950">
    <property type="component" value="Plasmid pSSP59"/>
</dbReference>
<dbReference type="EC" id="2.3.1.-" evidence="3"/>
<accession>A0A1U7MA90</accession>
<evidence type="ECO:0000313" key="5">
    <source>
        <dbReference type="Proteomes" id="UP000186950"/>
    </source>
</evidence>
<dbReference type="Pfam" id="PF00132">
    <property type="entry name" value="Hexapep"/>
    <property type="match status" value="1"/>
</dbReference>
<dbReference type="EMBL" id="FCOW01000038">
    <property type="protein sequence ID" value="CVK21574.1"/>
    <property type="molecule type" value="Genomic_DNA"/>
</dbReference>
<dbReference type="InterPro" id="IPR001451">
    <property type="entry name" value="Hexapep"/>
</dbReference>
<comment type="similarity">
    <text evidence="1">Belongs to the transferase hexapeptide repeat family.</text>
</comment>
<evidence type="ECO:0000256" key="2">
    <source>
        <dbReference type="ARBA" id="ARBA00022679"/>
    </source>
</evidence>
<evidence type="ECO:0000313" key="4">
    <source>
        <dbReference type="EMBL" id="WXA41874.1"/>
    </source>
</evidence>
<dbReference type="GO" id="GO:0008374">
    <property type="term" value="F:O-acyltransferase activity"/>
    <property type="evidence" value="ECO:0007669"/>
    <property type="project" value="TreeGrafter"/>
</dbReference>
<dbReference type="PANTHER" id="PTHR23416:SF23">
    <property type="entry name" value="ACETYLTRANSFERASE C18B11.09C-RELATED"/>
    <property type="match status" value="1"/>
</dbReference>
<dbReference type="InterPro" id="IPR011004">
    <property type="entry name" value="Trimer_LpxA-like_sf"/>
</dbReference>
<evidence type="ECO:0000313" key="3">
    <source>
        <dbReference type="EMBL" id="CVK21574.1"/>
    </source>
</evidence>
<sequence>MLKRIIEFILNFIAASPLLGRRGRYLLYRLCGCNIKTKRISPECIITSNRISIGKHTYINYRCIFDNEDHIEIGEHCFLAQEVLLAGATHPITNRTYCRAGKAYGLPIRIGNGCWIGARVTVLAGVTIGEGTVIAAGSLVNKDCEPNSLYAGVPAKKIKDLPLNGREVTS</sequence>
<dbReference type="EC" id="2.3.1.89" evidence="4"/>
<dbReference type="InterPro" id="IPR051159">
    <property type="entry name" value="Hexapeptide_acetyltransf"/>
</dbReference>
<dbReference type="Gene3D" id="2.160.10.10">
    <property type="entry name" value="Hexapeptide repeat proteins"/>
    <property type="match status" value="1"/>
</dbReference>
<dbReference type="AlphaFoldDB" id="A0A1U7MA90"/>